<reference evidence="4 5" key="1">
    <citation type="submission" date="2014-07" db="EMBL/GenBank/DDBJ databases">
        <authorList>
            <person name="Zhang J.E."/>
            <person name="Yang H."/>
            <person name="Guo J."/>
            <person name="Deng Z."/>
            <person name="Luo H."/>
            <person name="Luo M."/>
            <person name="Zhao B."/>
        </authorList>
    </citation>
    <scope>NUCLEOTIDE SEQUENCE [LARGE SCALE GENOMIC DNA]</scope>
    <source>
        <strain evidence="4 5">1CP</strain>
    </source>
</reference>
<gene>
    <name evidence="4" type="ORF">R1CP_02760</name>
</gene>
<dbReference type="EMBL" id="CP009111">
    <property type="protein sequence ID" value="ANS25297.1"/>
    <property type="molecule type" value="Genomic_DNA"/>
</dbReference>
<dbReference type="GO" id="GO:0003824">
    <property type="term" value="F:catalytic activity"/>
    <property type="evidence" value="ECO:0007669"/>
    <property type="project" value="InterPro"/>
</dbReference>
<dbReference type="InterPro" id="IPR051121">
    <property type="entry name" value="FAH"/>
</dbReference>
<dbReference type="InterPro" id="IPR036663">
    <property type="entry name" value="Fumarylacetoacetase_C_sf"/>
</dbReference>
<dbReference type="GO" id="GO:0046872">
    <property type="term" value="F:metal ion binding"/>
    <property type="evidence" value="ECO:0007669"/>
    <property type="project" value="UniProtKB-KW"/>
</dbReference>
<dbReference type="SUPFAM" id="SSF56529">
    <property type="entry name" value="FAH"/>
    <property type="match status" value="1"/>
</dbReference>
<name>A0A1B1JY68_RHOOP</name>
<organism evidence="4 5">
    <name type="scientific">Rhodococcus opacus</name>
    <name type="common">Nocardia opaca</name>
    <dbReference type="NCBI Taxonomy" id="37919"/>
    <lineage>
        <taxon>Bacteria</taxon>
        <taxon>Bacillati</taxon>
        <taxon>Actinomycetota</taxon>
        <taxon>Actinomycetes</taxon>
        <taxon>Mycobacteriales</taxon>
        <taxon>Nocardiaceae</taxon>
        <taxon>Rhodococcus</taxon>
    </lineage>
</organism>
<dbReference type="Proteomes" id="UP000186108">
    <property type="component" value="Chromosome"/>
</dbReference>
<proteinExistence type="inferred from homology"/>
<dbReference type="Gene3D" id="3.90.850.10">
    <property type="entry name" value="Fumarylacetoacetase-like, C-terminal domain"/>
    <property type="match status" value="1"/>
</dbReference>
<evidence type="ECO:0000256" key="1">
    <source>
        <dbReference type="ARBA" id="ARBA00010211"/>
    </source>
</evidence>
<dbReference type="InterPro" id="IPR011234">
    <property type="entry name" value="Fumarylacetoacetase-like_C"/>
</dbReference>
<protein>
    <recommendedName>
        <fullName evidence="3">Fumarylacetoacetase-like C-terminal domain-containing protein</fullName>
    </recommendedName>
</protein>
<accession>A0A1B1JY68</accession>
<dbReference type="AlphaFoldDB" id="A0A1B1JY68"/>
<dbReference type="Pfam" id="PF01557">
    <property type="entry name" value="FAA_hydrolase"/>
    <property type="match status" value="1"/>
</dbReference>
<dbReference type="PANTHER" id="PTHR42796:SF4">
    <property type="entry name" value="FUMARYLACETOACETATE HYDROLASE DOMAIN-CONTAINING PROTEIN 2A"/>
    <property type="match status" value="1"/>
</dbReference>
<comment type="similarity">
    <text evidence="1">Belongs to the FAH family.</text>
</comment>
<keyword evidence="2" id="KW-0479">Metal-binding</keyword>
<feature type="domain" description="Fumarylacetoacetase-like C-terminal" evidence="3">
    <location>
        <begin position="3"/>
        <end position="60"/>
    </location>
</feature>
<evidence type="ECO:0000313" key="4">
    <source>
        <dbReference type="EMBL" id="ANS25297.1"/>
    </source>
</evidence>
<dbReference type="GO" id="GO:0044281">
    <property type="term" value="P:small molecule metabolic process"/>
    <property type="evidence" value="ECO:0007669"/>
    <property type="project" value="UniProtKB-ARBA"/>
</dbReference>
<dbReference type="PANTHER" id="PTHR42796">
    <property type="entry name" value="FUMARYLACETOACETATE HYDROLASE DOMAIN-CONTAINING PROTEIN 2A-RELATED"/>
    <property type="match status" value="1"/>
</dbReference>
<evidence type="ECO:0000313" key="5">
    <source>
        <dbReference type="Proteomes" id="UP000186108"/>
    </source>
</evidence>
<evidence type="ECO:0000256" key="2">
    <source>
        <dbReference type="ARBA" id="ARBA00022723"/>
    </source>
</evidence>
<evidence type="ECO:0000259" key="3">
    <source>
        <dbReference type="Pfam" id="PF01557"/>
    </source>
</evidence>
<sequence>MKPAETDTLDWEVELVVAIGRGVHRAFLDEAVDAIAGFTVTNDVSVRDWQFRTIEWAYANSGPVLASATVATLV</sequence>